<keyword evidence="14" id="KW-0256">Endoplasmic reticulum</keyword>
<dbReference type="HOGENOM" id="CLU_034302_6_0_1"/>
<sequence>MDNNINQSRPPGERRPPAQRRPPSRASEPSLTSQYLIVYNALCLVLWSTVTLRAALLIPTLLTFGKLENLFDALFPLLKWTQTIALLEIVHALVGLVRASPLTTAMQVASRILVVWVVLEMFPQIVLTTNIYGRSAPGSTTGPIAFAGIITAWGITEIIRYGFFVWKAAVSERVPAALTWLRYNTFFVLYPIGITSECLLMYLALTPAQKQGKNVDWLLKAVLGVYVPGSYILYTHMMRQRRKVMKGKGKSA</sequence>
<proteinExistence type="inferred from homology"/>
<feature type="transmembrane region" description="Helical" evidence="14">
    <location>
        <begin position="80"/>
        <end position="100"/>
    </location>
</feature>
<feature type="transmembrane region" description="Helical" evidence="14">
    <location>
        <begin position="144"/>
        <end position="166"/>
    </location>
</feature>
<keyword evidence="6 14" id="KW-0812">Transmembrane</keyword>
<dbReference type="GO" id="GO:0030497">
    <property type="term" value="P:fatty acid elongation"/>
    <property type="evidence" value="ECO:0007669"/>
    <property type="project" value="TreeGrafter"/>
</dbReference>
<gene>
    <name evidence="16" type="ORF">PV06_08665</name>
</gene>
<evidence type="ECO:0000256" key="6">
    <source>
        <dbReference type="ARBA" id="ARBA00022692"/>
    </source>
</evidence>
<dbReference type="EC" id="4.2.1.134" evidence="4 14"/>
<dbReference type="AlphaFoldDB" id="A0A0D2BMX2"/>
<keyword evidence="10 14" id="KW-0472">Membrane</keyword>
<keyword evidence="12 14" id="KW-0456">Lyase</keyword>
<dbReference type="GeneID" id="27360739"/>
<evidence type="ECO:0000256" key="8">
    <source>
        <dbReference type="ARBA" id="ARBA00022989"/>
    </source>
</evidence>
<dbReference type="EMBL" id="KN847340">
    <property type="protein sequence ID" value="KIW38827.1"/>
    <property type="molecule type" value="Genomic_DNA"/>
</dbReference>
<comment type="similarity">
    <text evidence="3 14">Belongs to the very long-chain fatty acids dehydratase HACD family.</text>
</comment>
<evidence type="ECO:0000313" key="17">
    <source>
        <dbReference type="Proteomes" id="UP000053342"/>
    </source>
</evidence>
<evidence type="ECO:0000256" key="5">
    <source>
        <dbReference type="ARBA" id="ARBA00022516"/>
    </source>
</evidence>
<dbReference type="OrthoDB" id="46988at2759"/>
<keyword evidence="9 14" id="KW-0443">Lipid metabolism</keyword>
<keyword evidence="7 14" id="KW-0276">Fatty acid metabolism</keyword>
<evidence type="ECO:0000256" key="1">
    <source>
        <dbReference type="ARBA" id="ARBA00004141"/>
    </source>
</evidence>
<comment type="subcellular location">
    <subcellularLocation>
        <location evidence="14">Endoplasmic reticulum membrane</location>
        <topology evidence="14">Multi-pass membrane protein</topology>
    </subcellularLocation>
    <subcellularLocation>
        <location evidence="1">Membrane</location>
        <topology evidence="1">Multi-pass membrane protein</topology>
    </subcellularLocation>
</comment>
<keyword evidence="17" id="KW-1185">Reference proteome</keyword>
<name>A0A0D2BMX2_9EURO</name>
<evidence type="ECO:0000256" key="4">
    <source>
        <dbReference type="ARBA" id="ARBA00013122"/>
    </source>
</evidence>
<organism evidence="16 17">
    <name type="scientific">Exophiala oligosperma</name>
    <dbReference type="NCBI Taxonomy" id="215243"/>
    <lineage>
        <taxon>Eukaryota</taxon>
        <taxon>Fungi</taxon>
        <taxon>Dikarya</taxon>
        <taxon>Ascomycota</taxon>
        <taxon>Pezizomycotina</taxon>
        <taxon>Eurotiomycetes</taxon>
        <taxon>Chaetothyriomycetidae</taxon>
        <taxon>Chaetothyriales</taxon>
        <taxon>Herpotrichiellaceae</taxon>
        <taxon>Exophiala</taxon>
    </lineage>
</organism>
<dbReference type="GO" id="GO:0030148">
    <property type="term" value="P:sphingolipid biosynthetic process"/>
    <property type="evidence" value="ECO:0007669"/>
    <property type="project" value="TreeGrafter"/>
</dbReference>
<evidence type="ECO:0000313" key="16">
    <source>
        <dbReference type="EMBL" id="KIW38827.1"/>
    </source>
</evidence>
<evidence type="ECO:0000256" key="13">
    <source>
        <dbReference type="ARBA" id="ARBA00036671"/>
    </source>
</evidence>
<keyword evidence="11 14" id="KW-0275">Fatty acid biosynthesis</keyword>
<protein>
    <recommendedName>
        <fullName evidence="4 14">Very-long-chain (3R)-3-hydroxyacyl-CoA dehydratase</fullName>
        <ecNumber evidence="4 14">4.2.1.134</ecNumber>
    </recommendedName>
</protein>
<evidence type="ECO:0000256" key="15">
    <source>
        <dbReference type="SAM" id="MobiDB-lite"/>
    </source>
</evidence>
<dbReference type="RefSeq" id="XP_016259043.1">
    <property type="nucleotide sequence ID" value="XM_016410021.1"/>
</dbReference>
<dbReference type="GO" id="GO:0042761">
    <property type="term" value="P:very long-chain fatty acid biosynthetic process"/>
    <property type="evidence" value="ECO:0007669"/>
    <property type="project" value="TreeGrafter"/>
</dbReference>
<evidence type="ECO:0000256" key="11">
    <source>
        <dbReference type="ARBA" id="ARBA00023160"/>
    </source>
</evidence>
<dbReference type="InterPro" id="IPR007482">
    <property type="entry name" value="Tyr_Pase-like_PTPLA"/>
</dbReference>
<feature type="transmembrane region" description="Helical" evidence="14">
    <location>
        <begin position="112"/>
        <end position="132"/>
    </location>
</feature>
<evidence type="ECO:0000256" key="9">
    <source>
        <dbReference type="ARBA" id="ARBA00023098"/>
    </source>
</evidence>
<evidence type="ECO:0000256" key="2">
    <source>
        <dbReference type="ARBA" id="ARBA00005194"/>
    </source>
</evidence>
<dbReference type="GO" id="GO:0005789">
    <property type="term" value="C:endoplasmic reticulum membrane"/>
    <property type="evidence" value="ECO:0007669"/>
    <property type="project" value="UniProtKB-SubCell"/>
</dbReference>
<dbReference type="VEuPathDB" id="FungiDB:PV06_08665"/>
<evidence type="ECO:0000256" key="3">
    <source>
        <dbReference type="ARBA" id="ARBA00007811"/>
    </source>
</evidence>
<feature type="transmembrane region" description="Helical" evidence="14">
    <location>
        <begin position="217"/>
        <end position="236"/>
    </location>
</feature>
<keyword evidence="5 14" id="KW-0444">Lipid biosynthesis</keyword>
<dbReference type="UniPathway" id="UPA00094"/>
<dbReference type="Proteomes" id="UP000053342">
    <property type="component" value="Unassembled WGS sequence"/>
</dbReference>
<dbReference type="PANTHER" id="PTHR11035">
    <property type="entry name" value="VERY-LONG-CHAIN (3R)-3-HYDROXYACYL-COA DEHYDRATASE"/>
    <property type="match status" value="1"/>
</dbReference>
<evidence type="ECO:0000256" key="12">
    <source>
        <dbReference type="ARBA" id="ARBA00023239"/>
    </source>
</evidence>
<accession>A0A0D2BMX2</accession>
<evidence type="ECO:0000256" key="7">
    <source>
        <dbReference type="ARBA" id="ARBA00022832"/>
    </source>
</evidence>
<comment type="pathway">
    <text evidence="2 14">Lipid metabolism; fatty acid biosynthesis.</text>
</comment>
<comment type="function">
    <text evidence="14">Catalyzes the third of the four reactions of the long-chain fatty acids elongation cycle. This endoplasmic reticulum-bound enzymatic process, allows the addition of two carbons to the chain of long- and very long-chain fatty acids/VLCFAs per cycle. This enzyme catalyzes the dehydration of the 3-hydroxyacyl-CoA intermediate into trans-2,3-enoyl-CoA, within each cycle of fatty acid elongation. Thereby, it participates to the production of VLCFAs of different chain lengths that are involved in multiple biological processes as precursors of membrane lipids and lipid mediators.</text>
</comment>
<reference evidence="16 17" key="1">
    <citation type="submission" date="2015-01" db="EMBL/GenBank/DDBJ databases">
        <title>The Genome Sequence of Exophiala oligosperma CBS72588.</title>
        <authorList>
            <consortium name="The Broad Institute Genomics Platform"/>
            <person name="Cuomo C."/>
            <person name="de Hoog S."/>
            <person name="Gorbushina A."/>
            <person name="Stielow B."/>
            <person name="Teixiera M."/>
            <person name="Abouelleil A."/>
            <person name="Chapman S.B."/>
            <person name="Priest M."/>
            <person name="Young S.K."/>
            <person name="Wortman J."/>
            <person name="Nusbaum C."/>
            <person name="Birren B."/>
        </authorList>
    </citation>
    <scope>NUCLEOTIDE SEQUENCE [LARGE SCALE GENOMIC DNA]</scope>
    <source>
        <strain evidence="16 17">CBS 72588</strain>
    </source>
</reference>
<comment type="catalytic activity">
    <reaction evidence="13 14">
        <text>a very-long-chain (3R)-3-hydroxyacyl-CoA = a very-long-chain (2E)-enoyl-CoA + H2O</text>
        <dbReference type="Rhea" id="RHEA:45812"/>
        <dbReference type="ChEBI" id="CHEBI:15377"/>
        <dbReference type="ChEBI" id="CHEBI:83728"/>
        <dbReference type="ChEBI" id="CHEBI:85440"/>
        <dbReference type="EC" id="4.2.1.134"/>
    </reaction>
</comment>
<dbReference type="GO" id="GO:0102158">
    <property type="term" value="F:very-long-chain (3R)-3-hydroxyacyl-CoA dehydratase activity"/>
    <property type="evidence" value="ECO:0007669"/>
    <property type="project" value="UniProtKB-EC"/>
</dbReference>
<evidence type="ECO:0000256" key="14">
    <source>
        <dbReference type="RuleBase" id="RU363109"/>
    </source>
</evidence>
<dbReference type="STRING" id="215243.A0A0D2BMX2"/>
<evidence type="ECO:0000256" key="10">
    <source>
        <dbReference type="ARBA" id="ARBA00023136"/>
    </source>
</evidence>
<keyword evidence="8 14" id="KW-1133">Transmembrane helix</keyword>
<feature type="region of interest" description="Disordered" evidence="15">
    <location>
        <begin position="1"/>
        <end position="28"/>
    </location>
</feature>
<dbReference type="Pfam" id="PF04387">
    <property type="entry name" value="PTPLA"/>
    <property type="match status" value="1"/>
</dbReference>
<dbReference type="PANTHER" id="PTHR11035:SF3">
    <property type="entry name" value="VERY-LONG-CHAIN (3R)-3-HYDROXYACYL-COA DEHYDRATASE"/>
    <property type="match status" value="1"/>
</dbReference>
<feature type="transmembrane region" description="Helical" evidence="14">
    <location>
        <begin position="187"/>
        <end position="205"/>
    </location>
</feature>
<feature type="transmembrane region" description="Helical" evidence="14">
    <location>
        <begin position="35"/>
        <end position="60"/>
    </location>
</feature>